<comment type="caution">
    <text evidence="2">The sequence shown here is derived from an EMBL/GenBank/DDBJ whole genome shotgun (WGS) entry which is preliminary data.</text>
</comment>
<dbReference type="AlphaFoldDB" id="A0A401G9U4"/>
<sequence length="154" mass="17433">MASDAVIDPALLNEEPTRELSITDMIAEFQLTHPSLSPHANAEYSDESSPGLKQEPALPQVEFGQVVKRQRNLSAESEAELAHFMEAPNMIQHFIFNYAVSLEYCDLFFRLSRDSEYQVLDMLKTTLLDYAHSYIFSPTIDSYQSPDNLNNVLG</sequence>
<organism evidence="2 3">
    <name type="scientific">Sparassis crispa</name>
    <dbReference type="NCBI Taxonomy" id="139825"/>
    <lineage>
        <taxon>Eukaryota</taxon>
        <taxon>Fungi</taxon>
        <taxon>Dikarya</taxon>
        <taxon>Basidiomycota</taxon>
        <taxon>Agaricomycotina</taxon>
        <taxon>Agaricomycetes</taxon>
        <taxon>Polyporales</taxon>
        <taxon>Sparassidaceae</taxon>
        <taxon>Sparassis</taxon>
    </lineage>
</organism>
<evidence type="ECO:0000313" key="2">
    <source>
        <dbReference type="EMBL" id="GBE78940.1"/>
    </source>
</evidence>
<dbReference type="GeneID" id="38775857"/>
<name>A0A401G9U4_9APHY</name>
<evidence type="ECO:0000256" key="1">
    <source>
        <dbReference type="SAM" id="MobiDB-lite"/>
    </source>
</evidence>
<gene>
    <name evidence="2" type="ORF">SCP_0201370</name>
</gene>
<dbReference type="InParanoid" id="A0A401G9U4"/>
<dbReference type="RefSeq" id="XP_027609853.1">
    <property type="nucleotide sequence ID" value="XM_027754052.1"/>
</dbReference>
<dbReference type="OrthoDB" id="3050604at2759"/>
<protein>
    <submittedName>
        <fullName evidence="2">Uncharacterized protein</fullName>
    </submittedName>
</protein>
<keyword evidence="3" id="KW-1185">Reference proteome</keyword>
<evidence type="ECO:0000313" key="3">
    <source>
        <dbReference type="Proteomes" id="UP000287166"/>
    </source>
</evidence>
<reference evidence="2 3" key="1">
    <citation type="journal article" date="2018" name="Sci. Rep.">
        <title>Genome sequence of the cauliflower mushroom Sparassis crispa (Hanabiratake) and its association with beneficial usage.</title>
        <authorList>
            <person name="Kiyama R."/>
            <person name="Furutani Y."/>
            <person name="Kawaguchi K."/>
            <person name="Nakanishi T."/>
        </authorList>
    </citation>
    <scope>NUCLEOTIDE SEQUENCE [LARGE SCALE GENOMIC DNA]</scope>
</reference>
<feature type="region of interest" description="Disordered" evidence="1">
    <location>
        <begin position="37"/>
        <end position="58"/>
    </location>
</feature>
<dbReference type="EMBL" id="BFAD01000002">
    <property type="protein sequence ID" value="GBE78940.1"/>
    <property type="molecule type" value="Genomic_DNA"/>
</dbReference>
<accession>A0A401G9U4</accession>
<proteinExistence type="predicted"/>
<dbReference type="Proteomes" id="UP000287166">
    <property type="component" value="Unassembled WGS sequence"/>
</dbReference>